<dbReference type="AlphaFoldDB" id="A0A8H5ASX9"/>
<evidence type="ECO:0000313" key="2">
    <source>
        <dbReference type="Proteomes" id="UP000541558"/>
    </source>
</evidence>
<dbReference type="Gene3D" id="2.70.50.70">
    <property type="match status" value="1"/>
</dbReference>
<dbReference type="EMBL" id="JAACJK010000230">
    <property type="protein sequence ID" value="KAF5310326.1"/>
    <property type="molecule type" value="Genomic_DNA"/>
</dbReference>
<dbReference type="Proteomes" id="UP000541558">
    <property type="component" value="Unassembled WGS sequence"/>
</dbReference>
<sequence>MNNSPCTELLLKVEPNSTLITITGGGSLVPQGNLNFPGAYSATDKGILFNPYQGDAANRAYVPPGGPVYSGLQF</sequence>
<reference evidence="1 2" key="1">
    <citation type="journal article" date="2020" name="ISME J.">
        <title>Uncovering the hidden diversity of litter-decomposition mechanisms in mushroom-forming fungi.</title>
        <authorList>
            <person name="Floudas D."/>
            <person name="Bentzer J."/>
            <person name="Ahren D."/>
            <person name="Johansson T."/>
            <person name="Persson P."/>
            <person name="Tunlid A."/>
        </authorList>
    </citation>
    <scope>NUCLEOTIDE SEQUENCE [LARGE SCALE GENOMIC DNA]</scope>
    <source>
        <strain evidence="1 2">CBS 175.51</strain>
    </source>
</reference>
<evidence type="ECO:0000313" key="1">
    <source>
        <dbReference type="EMBL" id="KAF5310326.1"/>
    </source>
</evidence>
<comment type="caution">
    <text evidence="1">The sequence shown here is derived from an EMBL/GenBank/DDBJ whole genome shotgun (WGS) entry which is preliminary data.</text>
</comment>
<proteinExistence type="predicted"/>
<accession>A0A8H5ASX9</accession>
<dbReference type="OrthoDB" id="2538110at2759"/>
<name>A0A8H5ASX9_9AGAR</name>
<protein>
    <submittedName>
        <fullName evidence="1">Uncharacterized protein</fullName>
    </submittedName>
</protein>
<organism evidence="1 2">
    <name type="scientific">Ephemerocybe angulata</name>
    <dbReference type="NCBI Taxonomy" id="980116"/>
    <lineage>
        <taxon>Eukaryota</taxon>
        <taxon>Fungi</taxon>
        <taxon>Dikarya</taxon>
        <taxon>Basidiomycota</taxon>
        <taxon>Agaricomycotina</taxon>
        <taxon>Agaricomycetes</taxon>
        <taxon>Agaricomycetidae</taxon>
        <taxon>Agaricales</taxon>
        <taxon>Agaricineae</taxon>
        <taxon>Psathyrellaceae</taxon>
        <taxon>Ephemerocybe</taxon>
    </lineage>
</organism>
<keyword evidence="2" id="KW-1185">Reference proteome</keyword>
<gene>
    <name evidence="1" type="ORF">D9611_012055</name>
</gene>